<dbReference type="InterPro" id="IPR036633">
    <property type="entry name" value="Prn/Lys/Arg_de-COase_C_sf"/>
</dbReference>
<evidence type="ECO:0000259" key="7">
    <source>
        <dbReference type="Pfam" id="PF03711"/>
    </source>
</evidence>
<dbReference type="InterPro" id="IPR000310">
    <property type="entry name" value="Orn/Lys/Arg_deCO2ase_major_dom"/>
</dbReference>
<dbReference type="PANTHER" id="PTHR43277:SF4">
    <property type="entry name" value="ARGININE DECARBOXYLASE"/>
    <property type="match status" value="1"/>
</dbReference>
<dbReference type="Gene3D" id="3.40.640.10">
    <property type="entry name" value="Type I PLP-dependent aspartate aminotransferase-like (Major domain)"/>
    <property type="match status" value="1"/>
</dbReference>
<dbReference type="RefSeq" id="WP_091538932.1">
    <property type="nucleotide sequence ID" value="NZ_FMUS01000001.1"/>
</dbReference>
<proteinExistence type="inferred from homology"/>
<keyword evidence="9" id="KW-1185">Reference proteome</keyword>
<evidence type="ECO:0000256" key="2">
    <source>
        <dbReference type="ARBA" id="ARBA00010671"/>
    </source>
</evidence>
<keyword evidence="3" id="KW-0210">Decarboxylase</keyword>
<comment type="cofactor">
    <cofactor evidence="1">
        <name>pyridoxal 5'-phosphate</name>
        <dbReference type="ChEBI" id="CHEBI:597326"/>
    </cofactor>
</comment>
<dbReference type="OrthoDB" id="9815233at2"/>
<reference evidence="8 9" key="1">
    <citation type="submission" date="2016-10" db="EMBL/GenBank/DDBJ databases">
        <authorList>
            <person name="de Groot N.N."/>
        </authorList>
    </citation>
    <scope>NUCLEOTIDE SEQUENCE [LARGE SCALE GENOMIC DNA]</scope>
    <source>
        <strain evidence="8 9">DSM 18978</strain>
    </source>
</reference>
<keyword evidence="4" id="KW-0663">Pyridoxal phosphate</keyword>
<dbReference type="InterPro" id="IPR015421">
    <property type="entry name" value="PyrdxlP-dep_Trfase_major"/>
</dbReference>
<comment type="similarity">
    <text evidence="2">Belongs to the Orn/Lys/Arg decarboxylase class-I family.</text>
</comment>
<dbReference type="PANTHER" id="PTHR43277">
    <property type="entry name" value="ARGININE DECARBOXYLASE"/>
    <property type="match status" value="1"/>
</dbReference>
<dbReference type="STRING" id="1120976.SAMN03080606_00205"/>
<dbReference type="AlphaFoldDB" id="A0A1G5AM86"/>
<evidence type="ECO:0000259" key="6">
    <source>
        <dbReference type="Pfam" id="PF01276"/>
    </source>
</evidence>
<sequence>MSYSLNQNQTPLFTALKNYHERKVIPFDVPGHKHGKGLKEFTDFVGSTVMEIDVNAMKCLDNICNPIGVIKEAEELAAYAFGADHGFFLVNGTTSGVQAMIMSACQPGDKIILPRNAHKSAIAGIILSGAIPIYIQPEVNESLGIAMGVSVESIESTIGRHPDAKAIFIINPTYYGATSNIKEIVRIAHRNAMAVLVDEAHGAHIGFHHEFPMSAMELGADMSAVSLHKTGGSLTQSSLLLLREGIIDPFTVKKNLNLMQTTSGSYLLMASLDVARKQLVVDGEELLEEVLKLSREARRQINEIDGLYAFGKELIGTPGVHDFDESKLSVDVRKLGLTGFEVYDLLRDQYNIQVELADYYNIMAIVSLGDTEEALNALVNALADIAMKHRRNEELKVIHNILKNPDLIVSPRDAYYSSKRVIKLEDAEGEISGESIMAYPPGIPVVSPGERITKEMIEHILMLKEEETLVQGTEDPYTDYVRVLGLSHQR</sequence>
<name>A0A1G5AM86_9FIRM</name>
<protein>
    <submittedName>
        <fullName evidence="8">Arginine/lysine/ornithine decarboxylase</fullName>
    </submittedName>
</protein>
<dbReference type="SUPFAM" id="SSF55904">
    <property type="entry name" value="Ornithine decarboxylase C-terminal domain"/>
    <property type="match status" value="1"/>
</dbReference>
<keyword evidence="5" id="KW-0456">Lyase</keyword>
<dbReference type="InterPro" id="IPR008286">
    <property type="entry name" value="Prn/Lys/Arg_de-COase_C"/>
</dbReference>
<evidence type="ECO:0000256" key="1">
    <source>
        <dbReference type="ARBA" id="ARBA00001933"/>
    </source>
</evidence>
<evidence type="ECO:0000256" key="5">
    <source>
        <dbReference type="ARBA" id="ARBA00023239"/>
    </source>
</evidence>
<feature type="domain" description="Orn/Lys/Arg decarboxylase C-terminal" evidence="7">
    <location>
        <begin position="375"/>
        <end position="468"/>
    </location>
</feature>
<dbReference type="Pfam" id="PF01276">
    <property type="entry name" value="OKR_DC_1"/>
    <property type="match status" value="1"/>
</dbReference>
<dbReference type="CDD" id="cd00615">
    <property type="entry name" value="Orn_deC_like"/>
    <property type="match status" value="1"/>
</dbReference>
<dbReference type="Gene3D" id="3.90.100.10">
    <property type="entry name" value="Orn/Lys/Arg decarboxylase, C-terminal domain"/>
    <property type="match status" value="1"/>
</dbReference>
<evidence type="ECO:0000256" key="4">
    <source>
        <dbReference type="ARBA" id="ARBA00022898"/>
    </source>
</evidence>
<dbReference type="GO" id="GO:0016831">
    <property type="term" value="F:carboxy-lyase activity"/>
    <property type="evidence" value="ECO:0007669"/>
    <property type="project" value="UniProtKB-KW"/>
</dbReference>
<dbReference type="InterPro" id="IPR052357">
    <property type="entry name" value="Orn_Lys_Arg_decarboxylase-I"/>
</dbReference>
<dbReference type="Pfam" id="PF03711">
    <property type="entry name" value="OKR_DC_1_C"/>
    <property type="match status" value="1"/>
</dbReference>
<gene>
    <name evidence="8" type="ORF">SAMN03080606_00205</name>
</gene>
<evidence type="ECO:0000313" key="8">
    <source>
        <dbReference type="EMBL" id="SCX79029.1"/>
    </source>
</evidence>
<feature type="domain" description="Orn/Lys/Arg decarboxylases family 1 pyridoxal-P attachment site" evidence="6">
    <location>
        <begin position="10"/>
        <end position="372"/>
    </location>
</feature>
<organism evidence="8 9">
    <name type="scientific">Alkaliphilus peptidifermentans DSM 18978</name>
    <dbReference type="NCBI Taxonomy" id="1120976"/>
    <lineage>
        <taxon>Bacteria</taxon>
        <taxon>Bacillati</taxon>
        <taxon>Bacillota</taxon>
        <taxon>Clostridia</taxon>
        <taxon>Peptostreptococcales</taxon>
        <taxon>Natronincolaceae</taxon>
        <taxon>Alkaliphilus</taxon>
    </lineage>
</organism>
<dbReference type="SUPFAM" id="SSF53383">
    <property type="entry name" value="PLP-dependent transferases"/>
    <property type="match status" value="1"/>
</dbReference>
<evidence type="ECO:0000256" key="3">
    <source>
        <dbReference type="ARBA" id="ARBA00022793"/>
    </source>
</evidence>
<evidence type="ECO:0000313" key="9">
    <source>
        <dbReference type="Proteomes" id="UP000198636"/>
    </source>
</evidence>
<dbReference type="InterPro" id="IPR015424">
    <property type="entry name" value="PyrdxlP-dep_Trfase"/>
</dbReference>
<dbReference type="Proteomes" id="UP000198636">
    <property type="component" value="Unassembled WGS sequence"/>
</dbReference>
<accession>A0A1G5AM86</accession>
<dbReference type="EMBL" id="FMUS01000001">
    <property type="protein sequence ID" value="SCX79029.1"/>
    <property type="molecule type" value="Genomic_DNA"/>
</dbReference>